<dbReference type="Pfam" id="PF25149">
    <property type="entry name" value="DUF7825"/>
    <property type="match status" value="1"/>
</dbReference>
<dbReference type="PROSITE" id="PS51977">
    <property type="entry name" value="WGR"/>
    <property type="match status" value="1"/>
</dbReference>
<dbReference type="InterPro" id="IPR049809">
    <property type="entry name" value="YehF/YfeS-like_WGR"/>
</dbReference>
<dbReference type="CDD" id="cd07996">
    <property type="entry name" value="WGR_MMR_like"/>
    <property type="match status" value="1"/>
</dbReference>
<dbReference type="Pfam" id="PF05406">
    <property type="entry name" value="WGR"/>
    <property type="match status" value="1"/>
</dbReference>
<dbReference type="Pfam" id="PF20103">
    <property type="entry name" value="DUF6493"/>
    <property type="match status" value="1"/>
</dbReference>
<feature type="region of interest" description="Disordered" evidence="1">
    <location>
        <begin position="67"/>
        <end position="89"/>
    </location>
</feature>
<dbReference type="Gene3D" id="2.20.140.10">
    <property type="entry name" value="WGR domain"/>
    <property type="match status" value="1"/>
</dbReference>
<reference evidence="3 4" key="1">
    <citation type="submission" date="2016-07" db="EMBL/GenBank/DDBJ databases">
        <title>Genome analysis of Sphingobacterium siyangense T12B17.</title>
        <authorList>
            <person name="Xu D."/>
            <person name="Su Y."/>
            <person name="Zheng S."/>
        </authorList>
    </citation>
    <scope>NUCLEOTIDE SEQUENCE [LARGE SCALE GENOMIC DNA]</scope>
    <source>
        <strain evidence="3 4">T12B17</strain>
    </source>
</reference>
<proteinExistence type="predicted"/>
<comment type="caution">
    <text evidence="3">The sequence shown here is derived from an EMBL/GenBank/DDBJ whole genome shotgun (WGS) entry which is preliminary data.</text>
</comment>
<dbReference type="RefSeq" id="WP_120336518.1">
    <property type="nucleotide sequence ID" value="NZ_MCAQ01000030.1"/>
</dbReference>
<dbReference type="InterPro" id="IPR045472">
    <property type="entry name" value="DUF6493"/>
</dbReference>
<evidence type="ECO:0000313" key="3">
    <source>
        <dbReference type="EMBL" id="RKF29971.1"/>
    </source>
</evidence>
<dbReference type="SMART" id="SM00773">
    <property type="entry name" value="WGR"/>
    <property type="match status" value="1"/>
</dbReference>
<dbReference type="InterPro" id="IPR056727">
    <property type="entry name" value="DUF7825"/>
</dbReference>
<dbReference type="InterPro" id="IPR036930">
    <property type="entry name" value="WGR_dom_sf"/>
</dbReference>
<dbReference type="Proteomes" id="UP000286402">
    <property type="component" value="Unassembled WGS sequence"/>
</dbReference>
<dbReference type="PANTHER" id="PTHR30634">
    <property type="entry name" value="OUTER MEMBRANE LOLAB LIPOPROTEIN INSERTION APPARATUS"/>
    <property type="match status" value="1"/>
</dbReference>
<sequence>MFKHLKYIDGTSDKFWEIQTAGATHTVTYGRNGTAGQSKSKTFDSEEACLKDADKLIAEKTKKGYSEDGAVDADSKEKGSAVRQPTAASQRKEEAVAALKLLIKEARTEDIIPFLEEYSSGNLEILKKEIRVAKRYWVDYSDLSKDPEFKNKTQYNWGTRGTKEQQRTVKLLALATFSGSDAGNWDIFYELLNQARSKDVIQILAYAKPNWLGGYLLQLVRKNEWQQINYDNLRFLERMGHIEFEPELYASSISGFNNYESKKFFELLTTDELTIQRDIPLVFEYETGVHSRYWDYNYQNVVNELLWDRVFDTLLENGKIDPVLIITGALEAQTKNWNNNLKSYFRKLIERMKLSENTVIEYQQQFFPLLHAEHSAVVNFVVEYLKPFLAHRDFQLQEFLDWAEPIFMRSDIKTSLKTLLIQFDKLLKQKPEWRERFVSLVADLFMISDLQLQERASKFILKNQTEPSEELSGKLQLYKAQMMGSVAVDLKHLLQEDGYSEAEILAELNGQSSAQYIYQPTEVRYLNEAYDYPQTWNELFFKVGEVIGGSDPIQVEILMNAWVQQTAVFPSDYQIQLEPYIKQLTGAYRESSWYNHFSGTFINMYYKPTVVYKDKDRYHNYSKWVSLMGSQLELLQRYRIDGIRLPLLSLPTHRPFWIAPTILVKRILAYQEAGVRINLLDLSIALSRTVREDLEGIEILIKQIKEQQVQDVISYALGLNPMKVQQQSWLKNLLSSKDSDQFNWIGVWATVARTHHRDTYFEEFNKEPLADIPFAGQPFRPVLKIEPTYYNGYNYTTRKSEQVYNGDKLTYHFPPYKLGTDTFLYHKDIFNRGNDVLLSYYLYRADVPYMHSLMPQNTESLSMFLTMGLNSKSDIGGKSSAAYLQEMLYDFFRFDQQSNLYLATSLFNKEKEVRAMAVEVILAAVNENRLDTTVLGEQLGMLLSNGYGPIGRCIEVLEQCRDISSKHNNALLQLLDAAFAHYIIAEKMPTNFKKIVEYYYDLMNKEQYHFPDDLQQVFEKLEIYKSLQSILKKIRK</sequence>
<organism evidence="3 4">
    <name type="scientific">Sphingobacterium siyangense</name>
    <dbReference type="NCBI Taxonomy" id="459529"/>
    <lineage>
        <taxon>Bacteria</taxon>
        <taxon>Pseudomonadati</taxon>
        <taxon>Bacteroidota</taxon>
        <taxon>Sphingobacteriia</taxon>
        <taxon>Sphingobacteriales</taxon>
        <taxon>Sphingobacteriaceae</taxon>
        <taxon>Sphingobacterium</taxon>
    </lineage>
</organism>
<dbReference type="AlphaFoldDB" id="A0A420FAT6"/>
<dbReference type="InterPro" id="IPR056726">
    <property type="entry name" value="DUF7824"/>
</dbReference>
<dbReference type="InterPro" id="IPR050458">
    <property type="entry name" value="LolB"/>
</dbReference>
<dbReference type="InterPro" id="IPR008893">
    <property type="entry name" value="WGR_domain"/>
</dbReference>
<protein>
    <recommendedName>
        <fullName evidence="2">WGR domain-containing protein</fullName>
    </recommendedName>
</protein>
<dbReference type="PANTHER" id="PTHR30634:SF13">
    <property type="entry name" value="PROTEIN YEHF"/>
    <property type="match status" value="1"/>
</dbReference>
<evidence type="ECO:0000256" key="1">
    <source>
        <dbReference type="SAM" id="MobiDB-lite"/>
    </source>
</evidence>
<dbReference type="SUPFAM" id="SSF142921">
    <property type="entry name" value="WGR domain-like"/>
    <property type="match status" value="1"/>
</dbReference>
<name>A0A420FAT6_9SPHI</name>
<feature type="domain" description="WGR" evidence="2">
    <location>
        <begin position="1"/>
        <end position="80"/>
    </location>
</feature>
<accession>A0A420FAT6</accession>
<gene>
    <name evidence="3" type="ORF">BCY89_19335</name>
</gene>
<dbReference type="Pfam" id="PF25148">
    <property type="entry name" value="DUF7824"/>
    <property type="match status" value="1"/>
</dbReference>
<evidence type="ECO:0000259" key="2">
    <source>
        <dbReference type="PROSITE" id="PS51977"/>
    </source>
</evidence>
<dbReference type="EMBL" id="MCAQ01000030">
    <property type="protein sequence ID" value="RKF29971.1"/>
    <property type="molecule type" value="Genomic_DNA"/>
</dbReference>
<keyword evidence="4" id="KW-1185">Reference proteome</keyword>
<evidence type="ECO:0000313" key="4">
    <source>
        <dbReference type="Proteomes" id="UP000286402"/>
    </source>
</evidence>